<dbReference type="Pfam" id="PF00394">
    <property type="entry name" value="Cu-oxidase"/>
    <property type="match status" value="1"/>
</dbReference>
<dbReference type="InterPro" id="IPR002355">
    <property type="entry name" value="Cu_oxidase_Cu_BS"/>
</dbReference>
<evidence type="ECO:0000256" key="2">
    <source>
        <dbReference type="ARBA" id="ARBA00022723"/>
    </source>
</evidence>
<evidence type="ECO:0000256" key="3">
    <source>
        <dbReference type="ARBA" id="ARBA00023002"/>
    </source>
</evidence>
<feature type="domain" description="Plastocyanin-like" evidence="8">
    <location>
        <begin position="113"/>
        <end position="223"/>
    </location>
</feature>
<dbReference type="CDD" id="cd13890">
    <property type="entry name" value="CuRO_3_CueO_FtsP"/>
    <property type="match status" value="1"/>
</dbReference>
<feature type="compositionally biased region" description="Basic and acidic residues" evidence="4">
    <location>
        <begin position="61"/>
        <end position="75"/>
    </location>
</feature>
<feature type="compositionally biased region" description="Polar residues" evidence="4">
    <location>
        <begin position="36"/>
        <end position="56"/>
    </location>
</feature>
<gene>
    <name evidence="9" type="ORF">J2S17_004068</name>
</gene>
<name>A0ABU0ALM6_9BACI</name>
<comment type="similarity">
    <text evidence="1">Belongs to the multicopper oxidase family.</text>
</comment>
<keyword evidence="5" id="KW-0472">Membrane</keyword>
<keyword evidence="10" id="KW-1185">Reference proteome</keyword>
<evidence type="ECO:0000256" key="4">
    <source>
        <dbReference type="SAM" id="MobiDB-lite"/>
    </source>
</evidence>
<evidence type="ECO:0000259" key="6">
    <source>
        <dbReference type="Pfam" id="PF00394"/>
    </source>
</evidence>
<dbReference type="InterPro" id="IPR011707">
    <property type="entry name" value="Cu-oxidase-like_N"/>
</dbReference>
<feature type="region of interest" description="Disordered" evidence="4">
    <location>
        <begin position="34"/>
        <end position="75"/>
    </location>
</feature>
<dbReference type="PANTHER" id="PTHR48267">
    <property type="entry name" value="CUPREDOXIN SUPERFAMILY PROTEIN"/>
    <property type="match status" value="1"/>
</dbReference>
<dbReference type="InterPro" id="IPR008972">
    <property type="entry name" value="Cupredoxin"/>
</dbReference>
<evidence type="ECO:0000256" key="5">
    <source>
        <dbReference type="SAM" id="Phobius"/>
    </source>
</evidence>
<evidence type="ECO:0000313" key="10">
    <source>
        <dbReference type="Proteomes" id="UP001238088"/>
    </source>
</evidence>
<evidence type="ECO:0000259" key="8">
    <source>
        <dbReference type="Pfam" id="PF07732"/>
    </source>
</evidence>
<feature type="domain" description="Plastocyanin-like" evidence="6">
    <location>
        <begin position="237"/>
        <end position="348"/>
    </location>
</feature>
<dbReference type="InterPro" id="IPR011706">
    <property type="entry name" value="Cu-oxidase_C"/>
</dbReference>
<dbReference type="Proteomes" id="UP001238088">
    <property type="component" value="Unassembled WGS sequence"/>
</dbReference>
<dbReference type="Gene3D" id="2.60.40.420">
    <property type="entry name" value="Cupredoxins - blue copper proteins"/>
    <property type="match status" value="3"/>
</dbReference>
<keyword evidence="3" id="KW-0560">Oxidoreductase</keyword>
<reference evidence="9 10" key="1">
    <citation type="submission" date="2023-07" db="EMBL/GenBank/DDBJ databases">
        <title>Genomic Encyclopedia of Type Strains, Phase IV (KMG-IV): sequencing the most valuable type-strain genomes for metagenomic binning, comparative biology and taxonomic classification.</title>
        <authorList>
            <person name="Goeker M."/>
        </authorList>
    </citation>
    <scope>NUCLEOTIDE SEQUENCE [LARGE SCALE GENOMIC DNA]</scope>
    <source>
        <strain evidence="9 10">DSM 23494</strain>
    </source>
</reference>
<proteinExistence type="inferred from homology"/>
<evidence type="ECO:0000313" key="9">
    <source>
        <dbReference type="EMBL" id="MDQ0272176.1"/>
    </source>
</evidence>
<dbReference type="InterPro" id="IPR045087">
    <property type="entry name" value="Cu-oxidase_fam"/>
</dbReference>
<protein>
    <submittedName>
        <fullName evidence="9">FtsP/CotA-like multicopper oxidase with cupredoxin domain</fullName>
    </submittedName>
</protein>
<dbReference type="PANTHER" id="PTHR48267:SF1">
    <property type="entry name" value="BILIRUBIN OXIDASE"/>
    <property type="match status" value="1"/>
</dbReference>
<comment type="caution">
    <text evidence="9">The sequence shown here is derived from an EMBL/GenBank/DDBJ whole genome shotgun (WGS) entry which is preliminary data.</text>
</comment>
<sequence>MKRSMMIWAISAIVYLGVVIAGYSVYANMNPKTDEQTNNAANDQEGKNMNNQNGHSMNMKGMDHSSMDMSHESITELKSSLGKNELNFPKVLKPDHEDNNSISFTVRAQHGTSELFEGIETKTYGYNGDFLGPVIRVEKGKKVTIHLVNDLKEDTTFHWHGLEVPGNEDGGPHKVLKPGESETINFTVKQDAATLWFHPHPMHETGKQVFKGLAGLLYIDDKNSEKLDIPKTYGEDDFPIILQDKTFTDDKQLDYDKVMNEDGTTGDTLLINGGVDPKLTVDRKKVRLRILNGSNMRSYTLHFDNEMEFHQIASDGGFLNKPNRTKEIEIAPAERAEILVDLTKVKGNVVTLVNEENTTILPIHLKESLDSSQTTNEAKTLNNLTLTDEIKNKKVKKTIKLAGMGEDVTINDKKFDANRIDFSQKQNETEVWEIENIKDSMGVMNHPFHIHGTQFQVISIDGKEPPDNLLGLKDTISLKPGQKAKIAVKFTEKGVYMFHCHILEHEDNGMMGQIKVD</sequence>
<dbReference type="PROSITE" id="PS00080">
    <property type="entry name" value="MULTICOPPER_OXIDASE2"/>
    <property type="match status" value="1"/>
</dbReference>
<keyword evidence="2" id="KW-0479">Metal-binding</keyword>
<dbReference type="CDD" id="cd13867">
    <property type="entry name" value="CuRO_2_CueO_FtsP"/>
    <property type="match status" value="1"/>
</dbReference>
<evidence type="ECO:0000256" key="1">
    <source>
        <dbReference type="ARBA" id="ARBA00010609"/>
    </source>
</evidence>
<dbReference type="Pfam" id="PF07732">
    <property type="entry name" value="Cu-oxidase_3"/>
    <property type="match status" value="1"/>
</dbReference>
<dbReference type="InterPro" id="IPR001117">
    <property type="entry name" value="Cu-oxidase_2nd"/>
</dbReference>
<organism evidence="9 10">
    <name type="scientific">Cytobacillus purgationiresistens</name>
    <dbReference type="NCBI Taxonomy" id="863449"/>
    <lineage>
        <taxon>Bacteria</taxon>
        <taxon>Bacillati</taxon>
        <taxon>Bacillota</taxon>
        <taxon>Bacilli</taxon>
        <taxon>Bacillales</taxon>
        <taxon>Bacillaceae</taxon>
        <taxon>Cytobacillus</taxon>
    </lineage>
</organism>
<accession>A0ABU0ALM6</accession>
<dbReference type="SUPFAM" id="SSF49503">
    <property type="entry name" value="Cupredoxins"/>
    <property type="match status" value="3"/>
</dbReference>
<feature type="transmembrane region" description="Helical" evidence="5">
    <location>
        <begin position="7"/>
        <end position="26"/>
    </location>
</feature>
<evidence type="ECO:0000259" key="7">
    <source>
        <dbReference type="Pfam" id="PF07731"/>
    </source>
</evidence>
<dbReference type="EMBL" id="JAUSUB010000020">
    <property type="protein sequence ID" value="MDQ0272176.1"/>
    <property type="molecule type" value="Genomic_DNA"/>
</dbReference>
<dbReference type="Pfam" id="PF07731">
    <property type="entry name" value="Cu-oxidase_2"/>
    <property type="match status" value="1"/>
</dbReference>
<dbReference type="RefSeq" id="WP_307477470.1">
    <property type="nucleotide sequence ID" value="NZ_JAUSUB010000020.1"/>
</dbReference>
<keyword evidence="5" id="KW-0812">Transmembrane</keyword>
<keyword evidence="5" id="KW-1133">Transmembrane helix</keyword>
<feature type="domain" description="Plastocyanin-like" evidence="7">
    <location>
        <begin position="397"/>
        <end position="517"/>
    </location>
</feature>
<dbReference type="CDD" id="cd04232">
    <property type="entry name" value="CuRO_1_CueO_FtsP"/>
    <property type="match status" value="1"/>
</dbReference>